<dbReference type="PANTHER" id="PTHR43135:SF3">
    <property type="entry name" value="ALPHA-D-RIBOSE 1-METHYLPHOSPHONATE 5-TRIPHOSPHATE DIPHOSPHATASE"/>
    <property type="match status" value="1"/>
</dbReference>
<evidence type="ECO:0000256" key="1">
    <source>
        <dbReference type="SAM" id="MobiDB-lite"/>
    </source>
</evidence>
<evidence type="ECO:0000259" key="3">
    <source>
        <dbReference type="Pfam" id="PF01979"/>
    </source>
</evidence>
<dbReference type="InterPro" id="IPR051781">
    <property type="entry name" value="Metallo-dep_Hydrolase"/>
</dbReference>
<sequence length="556" mass="60245">MKRIYPKHVFAALVLLCGLGAPAMLRAQEERTLAPVSGTYAITNATVIQAPGRKLEHGTVVVKNGLISAVGKGIAIPPEAIVIKGDSLTIYAGFIDGLSRTGVTKPKDENKEKPKDPGNPSPERAGITPQNDVRDFLNPADKSVEELRALGFTTAQVVPYGGMLPGSGAIVSLGASSPDKMVLLSKTAFYSELTTAERVYPNTVLGVMAKYRELYRQAVQAKAYESLYASNRAGLERPSPDRILEAFYPVIDKRIPVVFKTEKILDLQRAFTLQADLGFPLIAANVKEGWDMLPRVKATGTKVFLSLDLPEEKKEEKKDPKAKPDPEKDQLEKRKAEFVTLYAAQAGAFQKAGIPFGFSTLTAKTKDIPANLRRMIKAGLTEDQALAALTTNAAQILGLSDRLGSIDNGKIANLVITDKSYFDEKSKVRYVFVDGTLYKFEAKETKKSDGKKVDVSGTWSYSTETPQGANNGKLKLKKDGDNYTGTITSTFSDKEIELKSVSVEGSQLTFTYTIRVQGSGVNVEATATVDGDAFDGSMTAGQYGSFPMKGTKDPNR</sequence>
<dbReference type="Proteomes" id="UP000613030">
    <property type="component" value="Unassembled WGS sequence"/>
</dbReference>
<dbReference type="SUPFAM" id="SSF51338">
    <property type="entry name" value="Composite domain of metallo-dependent hydrolases"/>
    <property type="match status" value="1"/>
</dbReference>
<dbReference type="SUPFAM" id="SSF51556">
    <property type="entry name" value="Metallo-dependent hydrolases"/>
    <property type="match status" value="1"/>
</dbReference>
<dbReference type="RefSeq" id="WP_202007106.1">
    <property type="nucleotide sequence ID" value="NZ_JAERRB010000001.1"/>
</dbReference>
<feature type="chain" id="PRO_5046896911" evidence="2">
    <location>
        <begin position="28"/>
        <end position="556"/>
    </location>
</feature>
<dbReference type="Pfam" id="PF01979">
    <property type="entry name" value="Amidohydro_1"/>
    <property type="match status" value="1"/>
</dbReference>
<organism evidence="4 5">
    <name type="scientific">Chryseolinea lacunae</name>
    <dbReference type="NCBI Taxonomy" id="2801331"/>
    <lineage>
        <taxon>Bacteria</taxon>
        <taxon>Pseudomonadati</taxon>
        <taxon>Bacteroidota</taxon>
        <taxon>Cytophagia</taxon>
        <taxon>Cytophagales</taxon>
        <taxon>Fulvivirgaceae</taxon>
        <taxon>Chryseolinea</taxon>
    </lineage>
</organism>
<dbReference type="Gene3D" id="3.20.20.140">
    <property type="entry name" value="Metal-dependent hydrolases"/>
    <property type="match status" value="1"/>
</dbReference>
<accession>A0ABS1KL65</accession>
<dbReference type="EMBL" id="JAERRB010000001">
    <property type="protein sequence ID" value="MBL0740090.1"/>
    <property type="molecule type" value="Genomic_DNA"/>
</dbReference>
<dbReference type="InterPro" id="IPR032466">
    <property type="entry name" value="Metal_Hydrolase"/>
</dbReference>
<proteinExistence type="predicted"/>
<feature type="compositionally biased region" description="Basic and acidic residues" evidence="1">
    <location>
        <begin position="105"/>
        <end position="116"/>
    </location>
</feature>
<keyword evidence="5" id="KW-1185">Reference proteome</keyword>
<gene>
    <name evidence="4" type="ORF">JI741_02615</name>
</gene>
<name>A0ABS1KL65_9BACT</name>
<dbReference type="Gene3D" id="2.30.40.10">
    <property type="entry name" value="Urease, subunit C, domain 1"/>
    <property type="match status" value="1"/>
</dbReference>
<evidence type="ECO:0000313" key="4">
    <source>
        <dbReference type="EMBL" id="MBL0740090.1"/>
    </source>
</evidence>
<feature type="domain" description="Amidohydrolase-related" evidence="3">
    <location>
        <begin position="353"/>
        <end position="436"/>
    </location>
</feature>
<evidence type="ECO:0000313" key="5">
    <source>
        <dbReference type="Proteomes" id="UP000613030"/>
    </source>
</evidence>
<dbReference type="PANTHER" id="PTHR43135">
    <property type="entry name" value="ALPHA-D-RIBOSE 1-METHYLPHOSPHONATE 5-TRIPHOSPHATE DIPHOSPHATASE"/>
    <property type="match status" value="1"/>
</dbReference>
<keyword evidence="2" id="KW-0732">Signal</keyword>
<evidence type="ECO:0000256" key="2">
    <source>
        <dbReference type="SAM" id="SignalP"/>
    </source>
</evidence>
<feature type="signal peptide" evidence="2">
    <location>
        <begin position="1"/>
        <end position="27"/>
    </location>
</feature>
<comment type="caution">
    <text evidence="4">The sequence shown here is derived from an EMBL/GenBank/DDBJ whole genome shotgun (WGS) entry which is preliminary data.</text>
</comment>
<feature type="region of interest" description="Disordered" evidence="1">
    <location>
        <begin position="102"/>
        <end position="133"/>
    </location>
</feature>
<dbReference type="InterPro" id="IPR006680">
    <property type="entry name" value="Amidohydro-rel"/>
</dbReference>
<reference evidence="4 5" key="1">
    <citation type="submission" date="2021-01" db="EMBL/GenBank/DDBJ databases">
        <title>Chryseolinea sp. Jin1 Genome sequencing and assembly.</title>
        <authorList>
            <person name="Kim I."/>
        </authorList>
    </citation>
    <scope>NUCLEOTIDE SEQUENCE [LARGE SCALE GENOMIC DNA]</scope>
    <source>
        <strain evidence="4 5">Jin1</strain>
    </source>
</reference>
<dbReference type="InterPro" id="IPR011059">
    <property type="entry name" value="Metal-dep_hydrolase_composite"/>
</dbReference>
<protein>
    <submittedName>
        <fullName evidence="4">Amidohydrolase family protein</fullName>
    </submittedName>
</protein>